<organism evidence="2 3">
    <name type="scientific">Symbiodinium pilosum</name>
    <name type="common">Dinoflagellate</name>
    <dbReference type="NCBI Taxonomy" id="2952"/>
    <lineage>
        <taxon>Eukaryota</taxon>
        <taxon>Sar</taxon>
        <taxon>Alveolata</taxon>
        <taxon>Dinophyceae</taxon>
        <taxon>Suessiales</taxon>
        <taxon>Symbiodiniaceae</taxon>
        <taxon>Symbiodinium</taxon>
    </lineage>
</organism>
<reference evidence="2" key="1">
    <citation type="submission" date="2021-02" db="EMBL/GenBank/DDBJ databases">
        <authorList>
            <person name="Dougan E. K."/>
            <person name="Rhodes N."/>
            <person name="Thang M."/>
            <person name="Chan C."/>
        </authorList>
    </citation>
    <scope>NUCLEOTIDE SEQUENCE</scope>
</reference>
<evidence type="ECO:0000259" key="1">
    <source>
        <dbReference type="Pfam" id="PF06110"/>
    </source>
</evidence>
<dbReference type="InterPro" id="IPR036052">
    <property type="entry name" value="TrpB-like_PALP_sf"/>
</dbReference>
<feature type="domain" description="Thioredoxin" evidence="1">
    <location>
        <begin position="86"/>
        <end position="167"/>
    </location>
</feature>
<feature type="non-terminal residue" evidence="2">
    <location>
        <position position="185"/>
    </location>
</feature>
<dbReference type="Proteomes" id="UP000649617">
    <property type="component" value="Unassembled WGS sequence"/>
</dbReference>
<comment type="caution">
    <text evidence="2">The sequence shown here is derived from an EMBL/GenBank/DDBJ whole genome shotgun (WGS) entry which is preliminary data.</text>
</comment>
<dbReference type="PANTHER" id="PTHR10314">
    <property type="entry name" value="CYSTATHIONINE BETA-SYNTHASE"/>
    <property type="match status" value="1"/>
</dbReference>
<protein>
    <submittedName>
        <fullName evidence="2">CysM protein</fullName>
    </submittedName>
</protein>
<proteinExistence type="predicted"/>
<name>A0A812QHF5_SYMPI</name>
<dbReference type="OrthoDB" id="440194at2759"/>
<dbReference type="InterPro" id="IPR036249">
    <property type="entry name" value="Thioredoxin-like_sf"/>
</dbReference>
<dbReference type="SUPFAM" id="SSF52833">
    <property type="entry name" value="Thioredoxin-like"/>
    <property type="match status" value="1"/>
</dbReference>
<dbReference type="Gene3D" id="3.40.30.10">
    <property type="entry name" value="Glutaredoxin"/>
    <property type="match status" value="1"/>
</dbReference>
<dbReference type="InterPro" id="IPR050214">
    <property type="entry name" value="Cys_Synth/Cystath_Beta-Synth"/>
</dbReference>
<evidence type="ECO:0000313" key="3">
    <source>
        <dbReference type="Proteomes" id="UP000649617"/>
    </source>
</evidence>
<dbReference type="SUPFAM" id="SSF53686">
    <property type="entry name" value="Tryptophan synthase beta subunit-like PLP-dependent enzymes"/>
    <property type="match status" value="1"/>
</dbReference>
<dbReference type="AlphaFoldDB" id="A0A812QHF5"/>
<dbReference type="EMBL" id="CAJNIZ010015446">
    <property type="protein sequence ID" value="CAE7373124.1"/>
    <property type="molecule type" value="Genomic_DNA"/>
</dbReference>
<feature type="non-terminal residue" evidence="2">
    <location>
        <position position="1"/>
    </location>
</feature>
<dbReference type="InterPro" id="IPR010357">
    <property type="entry name" value="TXNDC17_dom"/>
</dbReference>
<accession>A0A812QHF5</accession>
<keyword evidence="3" id="KW-1185">Reference proteome</keyword>
<dbReference type="Pfam" id="PF06110">
    <property type="entry name" value="TXD17-like_Trx"/>
    <property type="match status" value="1"/>
</dbReference>
<dbReference type="Gene3D" id="3.40.50.1100">
    <property type="match status" value="1"/>
</dbReference>
<evidence type="ECO:0000313" key="2">
    <source>
        <dbReference type="EMBL" id="CAE7373124.1"/>
    </source>
</evidence>
<gene>
    <name evidence="2" type="primary">cysM</name>
    <name evidence="2" type="ORF">SPIL2461_LOCUS9051</name>
</gene>
<sequence length="185" mass="19893">EEADETARQLAIQEGIFAGVSSGGAVSAALKIAQEAPGRVVVCIVCDRGDRYLSTGVFAPPPPLHHSCISANLDLTLRSYQRNLKDQHAPIFALFTAPWCPDCMAALPVVDALFAERVRGGSLLRCIVSKTREEWKDASHPLRSDPRWRERPEAKGLVAVPTLAYLGTAAEPLAQPVIQGGLEGL</sequence>